<dbReference type="AlphaFoldDB" id="A0A0C3S9K1"/>
<dbReference type="EMBL" id="KN840481">
    <property type="protein sequence ID" value="KIP08357.1"/>
    <property type="molecule type" value="Genomic_DNA"/>
</dbReference>
<dbReference type="InterPro" id="IPR002818">
    <property type="entry name" value="DJ-1/PfpI"/>
</dbReference>
<feature type="chain" id="PRO_5002169738" description="DJ-1/PfpI domain-containing protein" evidence="1">
    <location>
        <begin position="23"/>
        <end position="216"/>
    </location>
</feature>
<dbReference type="HOGENOM" id="CLU_000445_44_8_1"/>
<dbReference type="PANTHER" id="PTHR43130:SF7">
    <property type="entry name" value="DJ-1_PFPI DOMAIN-CONTAINING PROTEIN"/>
    <property type="match status" value="1"/>
</dbReference>
<dbReference type="Gene3D" id="3.40.50.880">
    <property type="match status" value="1"/>
</dbReference>
<evidence type="ECO:0000256" key="1">
    <source>
        <dbReference type="SAM" id="SignalP"/>
    </source>
</evidence>
<keyword evidence="4" id="KW-1185">Reference proteome</keyword>
<sequence length="216" mass="23297">MAPLKVGILLVGSGVQLLDLSAVDILAMSCVEYLKVAQIPEAVHSKGQSMEFLYITEKGEGPYPVTADLKVQATHGFNSAGQLDYLLIPGPEPQYQASPAEKEFIRSQFPGLKYAFGICTGTFILAQAGVLDGLSATGPRTLVPLLKQIAPKAEWTEKRWETDATGKVWTSGGVANGQDMLAGFIRKAYAREVAELVCTMADVGDRGQFYRDQPQA</sequence>
<dbReference type="InterPro" id="IPR029062">
    <property type="entry name" value="Class_I_gatase-like"/>
</dbReference>
<dbReference type="InterPro" id="IPR052158">
    <property type="entry name" value="INH-QAR"/>
</dbReference>
<dbReference type="PANTHER" id="PTHR43130">
    <property type="entry name" value="ARAC-FAMILY TRANSCRIPTIONAL REGULATOR"/>
    <property type="match status" value="1"/>
</dbReference>
<protein>
    <recommendedName>
        <fullName evidence="2">DJ-1/PfpI domain-containing protein</fullName>
    </recommendedName>
</protein>
<reference evidence="3 4" key="1">
    <citation type="journal article" date="2014" name="PLoS Genet.">
        <title>Analysis of the Phlebiopsis gigantea genome, transcriptome and secretome provides insight into its pioneer colonization strategies of wood.</title>
        <authorList>
            <person name="Hori C."/>
            <person name="Ishida T."/>
            <person name="Igarashi K."/>
            <person name="Samejima M."/>
            <person name="Suzuki H."/>
            <person name="Master E."/>
            <person name="Ferreira P."/>
            <person name="Ruiz-Duenas F.J."/>
            <person name="Held B."/>
            <person name="Canessa P."/>
            <person name="Larrondo L.F."/>
            <person name="Schmoll M."/>
            <person name="Druzhinina I.S."/>
            <person name="Kubicek C.P."/>
            <person name="Gaskell J.A."/>
            <person name="Kersten P."/>
            <person name="St John F."/>
            <person name="Glasner J."/>
            <person name="Sabat G."/>
            <person name="Splinter BonDurant S."/>
            <person name="Syed K."/>
            <person name="Yadav J."/>
            <person name="Mgbeahuruike A.C."/>
            <person name="Kovalchuk A."/>
            <person name="Asiegbu F.O."/>
            <person name="Lackner G."/>
            <person name="Hoffmeister D."/>
            <person name="Rencoret J."/>
            <person name="Gutierrez A."/>
            <person name="Sun H."/>
            <person name="Lindquist E."/>
            <person name="Barry K."/>
            <person name="Riley R."/>
            <person name="Grigoriev I.V."/>
            <person name="Henrissat B."/>
            <person name="Kues U."/>
            <person name="Berka R.M."/>
            <person name="Martinez A.T."/>
            <person name="Covert S.F."/>
            <person name="Blanchette R.A."/>
            <person name="Cullen D."/>
        </authorList>
    </citation>
    <scope>NUCLEOTIDE SEQUENCE [LARGE SCALE GENOMIC DNA]</scope>
    <source>
        <strain evidence="3 4">11061_1 CR5-6</strain>
    </source>
</reference>
<organism evidence="3 4">
    <name type="scientific">Phlebiopsis gigantea (strain 11061_1 CR5-6)</name>
    <name type="common">White-rot fungus</name>
    <name type="synonym">Peniophora gigantea</name>
    <dbReference type="NCBI Taxonomy" id="745531"/>
    <lineage>
        <taxon>Eukaryota</taxon>
        <taxon>Fungi</taxon>
        <taxon>Dikarya</taxon>
        <taxon>Basidiomycota</taxon>
        <taxon>Agaricomycotina</taxon>
        <taxon>Agaricomycetes</taxon>
        <taxon>Polyporales</taxon>
        <taxon>Phanerochaetaceae</taxon>
        <taxon>Phlebiopsis</taxon>
    </lineage>
</organism>
<dbReference type="SUPFAM" id="SSF52317">
    <property type="entry name" value="Class I glutamine amidotransferase-like"/>
    <property type="match status" value="1"/>
</dbReference>
<evidence type="ECO:0000259" key="2">
    <source>
        <dbReference type="Pfam" id="PF01965"/>
    </source>
</evidence>
<evidence type="ECO:0000313" key="3">
    <source>
        <dbReference type="EMBL" id="KIP08357.1"/>
    </source>
</evidence>
<dbReference type="OrthoDB" id="543156at2759"/>
<accession>A0A0C3S9K1</accession>
<feature type="signal peptide" evidence="1">
    <location>
        <begin position="1"/>
        <end position="22"/>
    </location>
</feature>
<evidence type="ECO:0000313" key="4">
    <source>
        <dbReference type="Proteomes" id="UP000053257"/>
    </source>
</evidence>
<dbReference type="STRING" id="745531.A0A0C3S9K1"/>
<keyword evidence="1" id="KW-0732">Signal</keyword>
<dbReference type="Proteomes" id="UP000053257">
    <property type="component" value="Unassembled WGS sequence"/>
</dbReference>
<dbReference type="Pfam" id="PF01965">
    <property type="entry name" value="DJ-1_PfpI"/>
    <property type="match status" value="1"/>
</dbReference>
<feature type="domain" description="DJ-1/PfpI" evidence="2">
    <location>
        <begin position="58"/>
        <end position="181"/>
    </location>
</feature>
<gene>
    <name evidence="3" type="ORF">PHLGIDRAFT_104490</name>
</gene>
<name>A0A0C3S9K1_PHLG1</name>
<proteinExistence type="predicted"/>